<dbReference type="SUPFAM" id="SSF54427">
    <property type="entry name" value="NTF2-like"/>
    <property type="match status" value="1"/>
</dbReference>
<feature type="domain" description="RNA polymerase sigma factor 70 region 4 type 2" evidence="8">
    <location>
        <begin position="126"/>
        <end position="179"/>
    </location>
</feature>
<dbReference type="GO" id="GO:0003677">
    <property type="term" value="F:DNA binding"/>
    <property type="evidence" value="ECO:0007669"/>
    <property type="project" value="UniProtKB-KW"/>
</dbReference>
<dbReference type="InterPro" id="IPR032710">
    <property type="entry name" value="NTF2-like_dom_sf"/>
</dbReference>
<keyword evidence="10" id="KW-1185">Reference proteome</keyword>
<dbReference type="Gene3D" id="1.10.10.10">
    <property type="entry name" value="Winged helix-like DNA-binding domain superfamily/Winged helix DNA-binding domain"/>
    <property type="match status" value="1"/>
</dbReference>
<dbReference type="InterPro" id="IPR036388">
    <property type="entry name" value="WH-like_DNA-bd_sf"/>
</dbReference>
<comment type="similarity">
    <text evidence="1">Belongs to the sigma-70 factor family. ECF subfamily.</text>
</comment>
<gene>
    <name evidence="9" type="ORF">GA0070620_6413</name>
</gene>
<dbReference type="InterPro" id="IPR014284">
    <property type="entry name" value="RNA_pol_sigma-70_dom"/>
</dbReference>
<evidence type="ECO:0000259" key="8">
    <source>
        <dbReference type="Pfam" id="PF08281"/>
    </source>
</evidence>
<dbReference type="SUPFAM" id="SSF88659">
    <property type="entry name" value="Sigma3 and sigma4 domains of RNA polymerase sigma factors"/>
    <property type="match status" value="1"/>
</dbReference>
<dbReference type="InterPro" id="IPR007627">
    <property type="entry name" value="RNA_pol_sigma70_r2"/>
</dbReference>
<dbReference type="EMBL" id="LT598496">
    <property type="protein sequence ID" value="SBV30811.1"/>
    <property type="molecule type" value="Genomic_DNA"/>
</dbReference>
<dbReference type="STRING" id="307121.GA0070620_6413"/>
<dbReference type="InterPro" id="IPR013325">
    <property type="entry name" value="RNA_pol_sigma_r2"/>
</dbReference>
<sequence>MPITSGVDGPTDADLVRAAQAGDVGALGLLIARHRAAMLAVAISLLGHGSDAEDAVQDATVVALRRVGDVRDPDAVGPWLRAVVRNACRTRARARVPVPLDEAVAAALPSAEPDPAELVDRHAARDWIWHALEQLSPPLRLVLVLRYFTDVTAYQDIADACGVPVGTVRSRLAEARSRLARAVLATADAVHDDAAALTTARRRQAEETLSAARRGRLREAFDEAYWSPTVESFWPRAPRAVGRDRIRRALAGDIEAGVYHRLTNVVAGRDLSVWEFELVNPSDDPFHCPPAAAWIHHVRDGRVQRCRLFHARRPSRPAELTA</sequence>
<dbReference type="OrthoDB" id="3821507at2"/>
<dbReference type="Proteomes" id="UP000199393">
    <property type="component" value="Chromosome I"/>
</dbReference>
<evidence type="ECO:0000313" key="9">
    <source>
        <dbReference type="EMBL" id="SBV30811.1"/>
    </source>
</evidence>
<dbReference type="RefSeq" id="WP_091597371.1">
    <property type="nucleotide sequence ID" value="NZ_JBHRWG010000002.1"/>
</dbReference>
<accession>A0A1C3NE31</accession>
<dbReference type="InterPro" id="IPR013249">
    <property type="entry name" value="RNA_pol_sigma70_r4_t2"/>
</dbReference>
<keyword evidence="3" id="KW-0805">Transcription regulation</keyword>
<evidence type="ECO:0000256" key="6">
    <source>
        <dbReference type="ARBA" id="ARBA00023163"/>
    </source>
</evidence>
<dbReference type="Pfam" id="PF04542">
    <property type="entry name" value="Sigma70_r2"/>
    <property type="match status" value="1"/>
</dbReference>
<feature type="domain" description="RNA polymerase sigma-70 region 2" evidence="7">
    <location>
        <begin position="30"/>
        <end position="95"/>
    </location>
</feature>
<comment type="subunit">
    <text evidence="2">Interacts transiently with the RNA polymerase catalytic core formed by RpoA, RpoB, RpoC and RpoZ (2 alpha, 1 beta, 1 beta' and 1 omega subunit) to form the RNA polymerase holoenzyme that can initiate transcription.</text>
</comment>
<reference evidence="10" key="1">
    <citation type="submission" date="2016-06" db="EMBL/GenBank/DDBJ databases">
        <authorList>
            <person name="Varghese N."/>
        </authorList>
    </citation>
    <scope>NUCLEOTIDE SEQUENCE [LARGE SCALE GENOMIC DNA]</scope>
    <source>
        <strain evidence="10">DSM 45344</strain>
    </source>
</reference>
<evidence type="ECO:0000259" key="7">
    <source>
        <dbReference type="Pfam" id="PF04542"/>
    </source>
</evidence>
<dbReference type="InterPro" id="IPR013324">
    <property type="entry name" value="RNA_pol_sigma_r3/r4-like"/>
</dbReference>
<dbReference type="SUPFAM" id="SSF88946">
    <property type="entry name" value="Sigma2 domain of RNA polymerase sigma factors"/>
    <property type="match status" value="1"/>
</dbReference>
<evidence type="ECO:0000313" key="10">
    <source>
        <dbReference type="Proteomes" id="UP000199393"/>
    </source>
</evidence>
<dbReference type="CDD" id="cd06171">
    <property type="entry name" value="Sigma70_r4"/>
    <property type="match status" value="1"/>
</dbReference>
<dbReference type="PATRIC" id="fig|307121.4.peg.6534"/>
<dbReference type="InterPro" id="IPR039425">
    <property type="entry name" value="RNA_pol_sigma-70-like"/>
</dbReference>
<evidence type="ECO:0000256" key="3">
    <source>
        <dbReference type="ARBA" id="ARBA00023015"/>
    </source>
</evidence>
<keyword evidence="5" id="KW-0238">DNA-binding</keyword>
<name>A0A1C3NE31_9ACTN</name>
<dbReference type="GO" id="GO:0016987">
    <property type="term" value="F:sigma factor activity"/>
    <property type="evidence" value="ECO:0007669"/>
    <property type="project" value="UniProtKB-KW"/>
</dbReference>
<dbReference type="Gene3D" id="1.10.1740.10">
    <property type="match status" value="1"/>
</dbReference>
<dbReference type="AlphaFoldDB" id="A0A1C3NE31"/>
<evidence type="ECO:0000256" key="4">
    <source>
        <dbReference type="ARBA" id="ARBA00023082"/>
    </source>
</evidence>
<dbReference type="Pfam" id="PF08281">
    <property type="entry name" value="Sigma70_r4_2"/>
    <property type="match status" value="1"/>
</dbReference>
<evidence type="ECO:0000256" key="2">
    <source>
        <dbReference type="ARBA" id="ARBA00011344"/>
    </source>
</evidence>
<evidence type="ECO:0000256" key="5">
    <source>
        <dbReference type="ARBA" id="ARBA00023125"/>
    </source>
</evidence>
<dbReference type="GO" id="GO:0006352">
    <property type="term" value="P:DNA-templated transcription initiation"/>
    <property type="evidence" value="ECO:0007669"/>
    <property type="project" value="InterPro"/>
</dbReference>
<dbReference type="PANTHER" id="PTHR43133:SF8">
    <property type="entry name" value="RNA POLYMERASE SIGMA FACTOR HI_1459-RELATED"/>
    <property type="match status" value="1"/>
</dbReference>
<protein>
    <submittedName>
        <fullName evidence="9">RNA polymerase sigma-70 factor, ECF subfamily</fullName>
    </submittedName>
</protein>
<keyword evidence="6" id="KW-0804">Transcription</keyword>
<keyword evidence="4" id="KW-0731">Sigma factor</keyword>
<dbReference type="PANTHER" id="PTHR43133">
    <property type="entry name" value="RNA POLYMERASE ECF-TYPE SIGMA FACTO"/>
    <property type="match status" value="1"/>
</dbReference>
<dbReference type="NCBIfam" id="TIGR02937">
    <property type="entry name" value="sigma70-ECF"/>
    <property type="match status" value="1"/>
</dbReference>
<proteinExistence type="inferred from homology"/>
<organism evidence="9 10">
    <name type="scientific">Micromonospora krabiensis</name>
    <dbReference type="NCBI Taxonomy" id="307121"/>
    <lineage>
        <taxon>Bacteria</taxon>
        <taxon>Bacillati</taxon>
        <taxon>Actinomycetota</taxon>
        <taxon>Actinomycetes</taxon>
        <taxon>Micromonosporales</taxon>
        <taxon>Micromonosporaceae</taxon>
        <taxon>Micromonospora</taxon>
    </lineage>
</organism>
<evidence type="ECO:0000256" key="1">
    <source>
        <dbReference type="ARBA" id="ARBA00010641"/>
    </source>
</evidence>